<proteinExistence type="predicted"/>
<dbReference type="EMBL" id="CP146023">
    <property type="protein sequence ID" value="WWQ69546.1"/>
    <property type="molecule type" value="Genomic_DNA"/>
</dbReference>
<geneLocation type="plasmid" evidence="1 2">
    <name>p1</name>
</geneLocation>
<name>A0ACD5AQL6_9ACTN</name>
<reference evidence="1" key="1">
    <citation type="journal article" date="2025" name="Int. J. Syst. Evol. Microbiol.">
        <title>Streptomyces citrinus sp. nov., with yellow diffusible pigment.</title>
        <authorList>
            <person name="He Y."/>
            <person name="Yang E."/>
            <person name="Xu J."/>
            <person name="Sun Y."/>
            <person name="Sun L."/>
        </authorList>
    </citation>
    <scope>NUCLEOTIDE SEQUENCE</scope>
    <source>
        <strain evidence="1">Q6</strain>
    </source>
</reference>
<keyword evidence="2" id="KW-1185">Reference proteome</keyword>
<sequence length="77" mass="8801">MDLPDSLIELQRAADDEGKKLEHLDGEDREKQREVWFEAAARAQAAVTAHAQEHDLNQFDAEKALRQVTRHPPQAQE</sequence>
<dbReference type="Proteomes" id="UP001432251">
    <property type="component" value="Plasmid p1"/>
</dbReference>
<protein>
    <submittedName>
        <fullName evidence="1">Uncharacterized protein</fullName>
    </submittedName>
</protein>
<evidence type="ECO:0000313" key="1">
    <source>
        <dbReference type="EMBL" id="WWQ69546.1"/>
    </source>
</evidence>
<keyword evidence="1" id="KW-0614">Plasmid</keyword>
<gene>
    <name evidence="1" type="ORF">V2W30_40985</name>
</gene>
<accession>A0ACD5AQL6</accession>
<evidence type="ECO:0000313" key="2">
    <source>
        <dbReference type="Proteomes" id="UP001432251"/>
    </source>
</evidence>
<organism evidence="1 2">
    <name type="scientific">Streptomyces citrinus</name>
    <dbReference type="NCBI Taxonomy" id="3118173"/>
    <lineage>
        <taxon>Bacteria</taxon>
        <taxon>Bacillati</taxon>
        <taxon>Actinomycetota</taxon>
        <taxon>Actinomycetes</taxon>
        <taxon>Kitasatosporales</taxon>
        <taxon>Streptomycetaceae</taxon>
        <taxon>Streptomyces</taxon>
    </lineage>
</organism>